<evidence type="ECO:0008006" key="11">
    <source>
        <dbReference type="Google" id="ProtNLM"/>
    </source>
</evidence>
<keyword evidence="7 8" id="KW-0472">Membrane</keyword>
<keyword evidence="5 8" id="KW-0812">Transmembrane</keyword>
<dbReference type="Pfam" id="PF03595">
    <property type="entry name" value="SLAC1"/>
    <property type="match status" value="1"/>
</dbReference>
<dbReference type="CDD" id="cd09318">
    <property type="entry name" value="TDT_SSU1"/>
    <property type="match status" value="1"/>
</dbReference>
<name>A0A5N6KVK5_9ROSI</name>
<dbReference type="GO" id="GO:0000319">
    <property type="term" value="F:sulfite transmembrane transporter activity"/>
    <property type="evidence" value="ECO:0007669"/>
    <property type="project" value="TreeGrafter"/>
</dbReference>
<proteinExistence type="inferred from homology"/>
<comment type="subcellular location">
    <subcellularLocation>
        <location evidence="1">Cell membrane</location>
        <topology evidence="1">Multi-pass membrane protein</topology>
    </subcellularLocation>
</comment>
<evidence type="ECO:0000256" key="4">
    <source>
        <dbReference type="ARBA" id="ARBA00022475"/>
    </source>
</evidence>
<dbReference type="EMBL" id="VIBQ01000014">
    <property type="protein sequence ID" value="KAB8349551.1"/>
    <property type="molecule type" value="Genomic_DNA"/>
</dbReference>
<dbReference type="PANTHER" id="PTHR31686">
    <property type="match status" value="1"/>
</dbReference>
<feature type="transmembrane region" description="Helical" evidence="8">
    <location>
        <begin position="64"/>
        <end position="89"/>
    </location>
</feature>
<accession>A0A5N6KVK5</accession>
<organism evidence="9 10">
    <name type="scientific">Carpinus fangiana</name>
    <dbReference type="NCBI Taxonomy" id="176857"/>
    <lineage>
        <taxon>Eukaryota</taxon>
        <taxon>Viridiplantae</taxon>
        <taxon>Streptophyta</taxon>
        <taxon>Embryophyta</taxon>
        <taxon>Tracheophyta</taxon>
        <taxon>Spermatophyta</taxon>
        <taxon>Magnoliopsida</taxon>
        <taxon>eudicotyledons</taxon>
        <taxon>Gunneridae</taxon>
        <taxon>Pentapetalae</taxon>
        <taxon>rosids</taxon>
        <taxon>fabids</taxon>
        <taxon>Fagales</taxon>
        <taxon>Betulaceae</taxon>
        <taxon>Carpinus</taxon>
    </lineage>
</organism>
<sequence>MGTGIVSVLLYFIPFHARWTYYLSIIFFVLNIAIFSLALLTTILRYALYPEIWSVMIDDPRASLFLGTIPMAFATIIEMVVFICVPVWGEWCITFAWALWMIDAVASAGVTISLVFILISSENTTQLSAITAVQLLPIAATIVAAGTGAEVAEVLPNPNHALGTIMTSYVLWGMAMPLAMTVLVIYFHRLAVHKLPPRELIVSCFLPLGPLGFGGYTIMYLGMVARKVLPQTGTLPPNSELAGEVLYVLGFIVALVLWGFGLMWLAIAVAAIYRSRPFPFNMGWWGFTFPLGVYSASTIQIGLEMPSLFFKVLGTIFSVCVVLLWVVVALGTVRGAKSGELFNAPCLANLPVELVDKGKVEKSSGKAA</sequence>
<dbReference type="Proteomes" id="UP000327013">
    <property type="component" value="Unassembled WGS sequence"/>
</dbReference>
<keyword evidence="4" id="KW-1003">Cell membrane</keyword>
<dbReference type="AlphaFoldDB" id="A0A5N6KVK5"/>
<protein>
    <recommendedName>
        <fullName evidence="11">C4-dicarboxylate transporter/malic acid transport protein</fullName>
    </recommendedName>
</protein>
<gene>
    <name evidence="9" type="ORF">FH972_023575</name>
</gene>
<keyword evidence="10" id="KW-1185">Reference proteome</keyword>
<evidence type="ECO:0000256" key="5">
    <source>
        <dbReference type="ARBA" id="ARBA00022692"/>
    </source>
</evidence>
<feature type="transmembrane region" description="Helical" evidence="8">
    <location>
        <begin position="284"/>
        <end position="303"/>
    </location>
</feature>
<dbReference type="GO" id="GO:0005886">
    <property type="term" value="C:plasma membrane"/>
    <property type="evidence" value="ECO:0007669"/>
    <property type="project" value="UniProtKB-SubCell"/>
</dbReference>
<dbReference type="InterPro" id="IPR051629">
    <property type="entry name" value="Sulfite_efflux_TDT"/>
</dbReference>
<dbReference type="OrthoDB" id="507957at2759"/>
<dbReference type="InterPro" id="IPR038665">
    <property type="entry name" value="Voltage-dep_anion_channel_sf"/>
</dbReference>
<evidence type="ECO:0000256" key="1">
    <source>
        <dbReference type="ARBA" id="ARBA00004651"/>
    </source>
</evidence>
<evidence type="ECO:0000256" key="3">
    <source>
        <dbReference type="ARBA" id="ARBA00022448"/>
    </source>
</evidence>
<evidence type="ECO:0000256" key="6">
    <source>
        <dbReference type="ARBA" id="ARBA00022989"/>
    </source>
</evidence>
<feature type="transmembrane region" description="Helical" evidence="8">
    <location>
        <begin position="20"/>
        <end position="44"/>
    </location>
</feature>
<comment type="caution">
    <text evidence="9">The sequence shown here is derived from an EMBL/GenBank/DDBJ whole genome shotgun (WGS) entry which is preliminary data.</text>
</comment>
<keyword evidence="3" id="KW-0813">Transport</keyword>
<feature type="transmembrane region" description="Helical" evidence="8">
    <location>
        <begin position="169"/>
        <end position="188"/>
    </location>
</feature>
<dbReference type="InterPro" id="IPR004695">
    <property type="entry name" value="SLAC1/Mae1/Ssu1/TehA"/>
</dbReference>
<dbReference type="PANTHER" id="PTHR31686:SF2">
    <property type="entry name" value="C4-DICARBOXYLATE TRANSPORTER_MALIC ACID TRANSPORT PROTEIN"/>
    <property type="match status" value="1"/>
</dbReference>
<feature type="transmembrane region" description="Helical" evidence="8">
    <location>
        <begin position="309"/>
        <end position="333"/>
    </location>
</feature>
<keyword evidence="6 8" id="KW-1133">Transmembrane helix</keyword>
<evidence type="ECO:0000256" key="2">
    <source>
        <dbReference type="ARBA" id="ARBA00008566"/>
    </source>
</evidence>
<evidence type="ECO:0000313" key="9">
    <source>
        <dbReference type="EMBL" id="KAB8349551.1"/>
    </source>
</evidence>
<evidence type="ECO:0000256" key="7">
    <source>
        <dbReference type="ARBA" id="ARBA00023136"/>
    </source>
</evidence>
<evidence type="ECO:0000313" key="10">
    <source>
        <dbReference type="Proteomes" id="UP000327013"/>
    </source>
</evidence>
<dbReference type="Gene3D" id="1.50.10.150">
    <property type="entry name" value="Voltage-dependent anion channel"/>
    <property type="match status" value="1"/>
</dbReference>
<reference evidence="9 10" key="1">
    <citation type="submission" date="2019-06" db="EMBL/GenBank/DDBJ databases">
        <title>A chromosomal-level reference genome of Carpinus fangiana (Coryloideae, Betulaceae).</title>
        <authorList>
            <person name="Yang X."/>
            <person name="Wang Z."/>
            <person name="Zhang L."/>
            <person name="Hao G."/>
            <person name="Liu J."/>
            <person name="Yang Y."/>
        </authorList>
    </citation>
    <scope>NUCLEOTIDE SEQUENCE [LARGE SCALE GENOMIC DNA]</scope>
    <source>
        <strain evidence="9">Cfa_2016G</strain>
        <tissue evidence="9">Leaf</tissue>
    </source>
</reference>
<comment type="similarity">
    <text evidence="2">Belongs to the tellurite-resistance/dicarboxylate transporter (TDT) family.</text>
</comment>
<feature type="transmembrane region" description="Helical" evidence="8">
    <location>
        <begin position="95"/>
        <end position="120"/>
    </location>
</feature>
<feature type="transmembrane region" description="Helical" evidence="8">
    <location>
        <begin position="245"/>
        <end position="272"/>
    </location>
</feature>
<feature type="transmembrane region" description="Helical" evidence="8">
    <location>
        <begin position="200"/>
        <end position="225"/>
    </location>
</feature>
<evidence type="ECO:0000256" key="8">
    <source>
        <dbReference type="SAM" id="Phobius"/>
    </source>
</evidence>